<dbReference type="PANTHER" id="PTHR15032:SF4">
    <property type="entry name" value="N-ACYL-PHOSPHATIDYLETHANOLAMINE-HYDROLYZING PHOSPHOLIPASE D"/>
    <property type="match status" value="1"/>
</dbReference>
<evidence type="ECO:0000259" key="1">
    <source>
        <dbReference type="Pfam" id="PF12706"/>
    </source>
</evidence>
<dbReference type="PIRSF" id="PIRSF038896">
    <property type="entry name" value="NAPE-PLD"/>
    <property type="match status" value="1"/>
</dbReference>
<gene>
    <name evidence="2" type="ORF">CLV42_114130</name>
</gene>
<dbReference type="GO" id="GO:0070290">
    <property type="term" value="F:N-acylphosphatidylethanolamine-specific phospholipase D activity"/>
    <property type="evidence" value="ECO:0007669"/>
    <property type="project" value="InterPro"/>
</dbReference>
<evidence type="ECO:0000313" key="3">
    <source>
        <dbReference type="Proteomes" id="UP000240978"/>
    </source>
</evidence>
<feature type="domain" description="Metallo-beta-lactamase" evidence="1">
    <location>
        <begin position="99"/>
        <end position="292"/>
    </location>
</feature>
<accession>A0A2P8FTE9</accession>
<protein>
    <submittedName>
        <fullName evidence="2">L-ascorbate metabolism protein UlaG (Beta-lactamase superfamily)</fullName>
    </submittedName>
</protein>
<dbReference type="InterPro" id="IPR036866">
    <property type="entry name" value="RibonucZ/Hydroxyglut_hydro"/>
</dbReference>
<proteinExistence type="predicted"/>
<sequence length="333" mass="38046">MAVMEYVSNPDLSDMQLPFDWKGTPVDENGKFMNYEFPHKYSFSEFLKWRLQRNPQKAEKETDRWIPDIVYNEDFLHSGKDCIVWFGHASFFIRLGGVNILIDPVFYNIPLFKRRTPFPIDPAKLKGLDYILISHNHLDHCDKRSLRLLAQNNPQAIYLTGLKMEGLLKKLTGNEQVQTAGWYQQYHTEAHIKVFFLPARHWAKRGFRDLNNQLWGAFVIQAGGKTIYFAADSGYGSHFTDVGRIFPHIDYCIVGIGAYKPAFFMSQSHISPQDAVRAANDMHASVMIPMHYGTFDLSDEPLSDPLTTLKGLEKQGAIQGKLEVLKVGEALGI</sequence>
<dbReference type="GO" id="GO:0008270">
    <property type="term" value="F:zinc ion binding"/>
    <property type="evidence" value="ECO:0007669"/>
    <property type="project" value="InterPro"/>
</dbReference>
<dbReference type="InterPro" id="IPR024884">
    <property type="entry name" value="NAPE-PLD"/>
</dbReference>
<reference evidence="2 3" key="1">
    <citation type="submission" date="2018-03" db="EMBL/GenBank/DDBJ databases">
        <title>Genomic Encyclopedia of Archaeal and Bacterial Type Strains, Phase II (KMG-II): from individual species to whole genera.</title>
        <authorList>
            <person name="Goeker M."/>
        </authorList>
    </citation>
    <scope>NUCLEOTIDE SEQUENCE [LARGE SCALE GENOMIC DNA]</scope>
    <source>
        <strain evidence="2 3">DSM 18107</strain>
    </source>
</reference>
<dbReference type="SUPFAM" id="SSF56281">
    <property type="entry name" value="Metallo-hydrolase/oxidoreductase"/>
    <property type="match status" value="1"/>
</dbReference>
<comment type="caution">
    <text evidence="2">The sequence shown here is derived from an EMBL/GenBank/DDBJ whole genome shotgun (WGS) entry which is preliminary data.</text>
</comment>
<dbReference type="GO" id="GO:0005737">
    <property type="term" value="C:cytoplasm"/>
    <property type="evidence" value="ECO:0007669"/>
    <property type="project" value="TreeGrafter"/>
</dbReference>
<dbReference type="EMBL" id="PYGK01000014">
    <property type="protein sequence ID" value="PSL24981.1"/>
    <property type="molecule type" value="Genomic_DNA"/>
</dbReference>
<organism evidence="2 3">
    <name type="scientific">Chitinophaga ginsengisoli</name>
    <dbReference type="NCBI Taxonomy" id="363837"/>
    <lineage>
        <taxon>Bacteria</taxon>
        <taxon>Pseudomonadati</taxon>
        <taxon>Bacteroidota</taxon>
        <taxon>Chitinophagia</taxon>
        <taxon>Chitinophagales</taxon>
        <taxon>Chitinophagaceae</taxon>
        <taxon>Chitinophaga</taxon>
    </lineage>
</organism>
<dbReference type="PANTHER" id="PTHR15032">
    <property type="entry name" value="N-ACYL-PHOSPHATIDYLETHANOLAMINE-HYDROLYZING PHOSPHOLIPASE D"/>
    <property type="match status" value="1"/>
</dbReference>
<dbReference type="Proteomes" id="UP000240978">
    <property type="component" value="Unassembled WGS sequence"/>
</dbReference>
<keyword evidence="3" id="KW-1185">Reference proteome</keyword>
<name>A0A2P8FTE9_9BACT</name>
<dbReference type="Pfam" id="PF12706">
    <property type="entry name" value="Lactamase_B_2"/>
    <property type="match status" value="1"/>
</dbReference>
<dbReference type="AlphaFoldDB" id="A0A2P8FTE9"/>
<dbReference type="Gene3D" id="3.60.15.10">
    <property type="entry name" value="Ribonuclease Z/Hydroxyacylglutathione hydrolase-like"/>
    <property type="match status" value="1"/>
</dbReference>
<evidence type="ECO:0000313" key="2">
    <source>
        <dbReference type="EMBL" id="PSL24981.1"/>
    </source>
</evidence>
<dbReference type="InterPro" id="IPR001279">
    <property type="entry name" value="Metallo-B-lactamas"/>
</dbReference>